<dbReference type="Gene3D" id="3.40.50.720">
    <property type="entry name" value="NAD(P)-binding Rossmann-like Domain"/>
    <property type="match status" value="1"/>
</dbReference>
<dbReference type="SUPFAM" id="SSF51735">
    <property type="entry name" value="NAD(P)-binding Rossmann-fold domains"/>
    <property type="match status" value="1"/>
</dbReference>
<dbReference type="InterPro" id="IPR036291">
    <property type="entry name" value="NAD(P)-bd_dom_sf"/>
</dbReference>
<evidence type="ECO:0000313" key="2">
    <source>
        <dbReference type="Proteomes" id="UP000631114"/>
    </source>
</evidence>
<dbReference type="Proteomes" id="UP000631114">
    <property type="component" value="Unassembled WGS sequence"/>
</dbReference>
<dbReference type="OrthoDB" id="419598at2759"/>
<dbReference type="GO" id="GO:0005829">
    <property type="term" value="C:cytosol"/>
    <property type="evidence" value="ECO:0007669"/>
    <property type="project" value="TreeGrafter"/>
</dbReference>
<dbReference type="GO" id="GO:0005996">
    <property type="term" value="P:monosaccharide metabolic process"/>
    <property type="evidence" value="ECO:0007669"/>
    <property type="project" value="TreeGrafter"/>
</dbReference>
<dbReference type="PANTHER" id="PTHR43725">
    <property type="entry name" value="UDP-GLUCOSE 4-EPIMERASE"/>
    <property type="match status" value="1"/>
</dbReference>
<accession>A0A835I022</accession>
<reference evidence="1 2" key="1">
    <citation type="submission" date="2020-10" db="EMBL/GenBank/DDBJ databases">
        <title>The Coptis chinensis genome and diversification of protoberbering-type alkaloids.</title>
        <authorList>
            <person name="Wang B."/>
            <person name="Shu S."/>
            <person name="Song C."/>
            <person name="Liu Y."/>
        </authorList>
    </citation>
    <scope>NUCLEOTIDE SEQUENCE [LARGE SCALE GENOMIC DNA]</scope>
    <source>
        <strain evidence="1">HL-2020</strain>
        <tissue evidence="1">Leaf</tissue>
    </source>
</reference>
<dbReference type="EMBL" id="JADFTS010000004">
    <property type="protein sequence ID" value="KAF9610115.1"/>
    <property type="molecule type" value="Genomic_DNA"/>
</dbReference>
<organism evidence="1 2">
    <name type="scientific">Coptis chinensis</name>
    <dbReference type="NCBI Taxonomy" id="261450"/>
    <lineage>
        <taxon>Eukaryota</taxon>
        <taxon>Viridiplantae</taxon>
        <taxon>Streptophyta</taxon>
        <taxon>Embryophyta</taxon>
        <taxon>Tracheophyta</taxon>
        <taxon>Spermatophyta</taxon>
        <taxon>Magnoliopsida</taxon>
        <taxon>Ranunculales</taxon>
        <taxon>Ranunculaceae</taxon>
        <taxon>Coptidoideae</taxon>
        <taxon>Coptis</taxon>
    </lineage>
</organism>
<dbReference type="GO" id="GO:0003978">
    <property type="term" value="F:UDP-glucose 4-epimerase activity"/>
    <property type="evidence" value="ECO:0007669"/>
    <property type="project" value="TreeGrafter"/>
</dbReference>
<protein>
    <submittedName>
        <fullName evidence="1">Uncharacterized protein</fullName>
    </submittedName>
</protein>
<comment type="caution">
    <text evidence="1">The sequence shown here is derived from an EMBL/GenBank/DDBJ whole genome shotgun (WGS) entry which is preliminary data.</text>
</comment>
<sequence length="239" mass="26927">PVVDWAKSASVKQFLYISSAGIYKQTDEPPHVEGDAVKADASHVAVEKYIADVFSSWAVFRPQYMIGSGNNKDCEEWFFDCSYLTEIYHVQVLFVTDLFQFRTQGCNSPTFSHVRDLSSMLTSAVEDPTAASSKIFNCVSDRAVTLDGMANLCAQAAGRSVKIVHYNRVDAKKAFPFRNMHFYAEPRTAKEILGWSSSTNLPEDLKERFEYVKIGRDKKPIKFETDDKILEALQVVVPV</sequence>
<evidence type="ECO:0000313" key="1">
    <source>
        <dbReference type="EMBL" id="KAF9610115.1"/>
    </source>
</evidence>
<dbReference type="AlphaFoldDB" id="A0A835I022"/>
<keyword evidence="2" id="KW-1185">Reference proteome</keyword>
<gene>
    <name evidence="1" type="ORF">IFM89_019980</name>
</gene>
<feature type="non-terminal residue" evidence="1">
    <location>
        <position position="239"/>
    </location>
</feature>
<dbReference type="PANTHER" id="PTHR43725:SF6">
    <property type="entry name" value="CHLOROPLAST STEM-LOOP BINDING PROTEIN OF 41 KDA A, CHLOROPLASTIC"/>
    <property type="match status" value="1"/>
</dbReference>
<proteinExistence type="predicted"/>
<name>A0A835I022_9MAGN</name>